<proteinExistence type="predicted"/>
<sequence>MTDHQEEQEMEAEALAAIFDDQFSIVQGDSSKPLVWNVTLWPEATTTDGENHVGIELQVTLPETYPEDALPSCDIHILKGLTQDHATQLLDLCQEEAQANEGVPSIFAICERLREWLVDHNQKGHDDVSMHAQMLRRNAEQEKKQQEQSKQQQFESQKAHADMTQTERDDLELRRKRAEGTPVTNETFEAWKIQFEQEMAALKEQQDKDDEAAAGNKKKSTPKVNEKKGRLSGFQQFSGAAINLEALEAAAENAQTDPEEEEEEEEGALQEELFDVDDEDLDDLDFDDDDDDDDEEDVDI</sequence>
<evidence type="ECO:0000259" key="2">
    <source>
        <dbReference type="PROSITE" id="PS50908"/>
    </source>
</evidence>
<dbReference type="InterPro" id="IPR006575">
    <property type="entry name" value="RWD_dom"/>
</dbReference>
<feature type="region of interest" description="Disordered" evidence="1">
    <location>
        <begin position="137"/>
        <end position="183"/>
    </location>
</feature>
<dbReference type="SMART" id="SM00591">
    <property type="entry name" value="RWD"/>
    <property type="match status" value="1"/>
</dbReference>
<dbReference type="PROSITE" id="PS50908">
    <property type="entry name" value="RWD"/>
    <property type="match status" value="1"/>
</dbReference>
<evidence type="ECO:0000313" key="3">
    <source>
        <dbReference type="EMBL" id="CAB9501604.1"/>
    </source>
</evidence>
<name>A0A9N8DKW3_9STRA</name>
<dbReference type="AlphaFoldDB" id="A0A9N8DKW3"/>
<dbReference type="GO" id="GO:0010468">
    <property type="term" value="P:regulation of gene expression"/>
    <property type="evidence" value="ECO:0007669"/>
    <property type="project" value="UniProtKB-ARBA"/>
</dbReference>
<dbReference type="Proteomes" id="UP001153069">
    <property type="component" value="Unassembled WGS sequence"/>
</dbReference>
<organism evidence="3 4">
    <name type="scientific">Seminavis robusta</name>
    <dbReference type="NCBI Taxonomy" id="568900"/>
    <lineage>
        <taxon>Eukaryota</taxon>
        <taxon>Sar</taxon>
        <taxon>Stramenopiles</taxon>
        <taxon>Ochrophyta</taxon>
        <taxon>Bacillariophyta</taxon>
        <taxon>Bacillariophyceae</taxon>
        <taxon>Bacillariophycidae</taxon>
        <taxon>Naviculales</taxon>
        <taxon>Naviculaceae</taxon>
        <taxon>Seminavis</taxon>
    </lineage>
</organism>
<dbReference type="PANTHER" id="PTHR12292">
    <property type="entry name" value="RWD DOMAIN-CONTAINING PROTEIN"/>
    <property type="match status" value="1"/>
</dbReference>
<gene>
    <name evidence="3" type="ORF">SEMRO_113_G055980.1</name>
</gene>
<dbReference type="GO" id="GO:0051246">
    <property type="term" value="P:regulation of protein metabolic process"/>
    <property type="evidence" value="ECO:0007669"/>
    <property type="project" value="UniProtKB-ARBA"/>
</dbReference>
<feature type="region of interest" description="Disordered" evidence="1">
    <location>
        <begin position="202"/>
        <end position="232"/>
    </location>
</feature>
<dbReference type="GO" id="GO:0009893">
    <property type="term" value="P:positive regulation of metabolic process"/>
    <property type="evidence" value="ECO:0007669"/>
    <property type="project" value="UniProtKB-ARBA"/>
</dbReference>
<dbReference type="InterPro" id="IPR040213">
    <property type="entry name" value="GIR2-like"/>
</dbReference>
<feature type="region of interest" description="Disordered" evidence="1">
    <location>
        <begin position="245"/>
        <end position="300"/>
    </location>
</feature>
<keyword evidence="4" id="KW-1185">Reference proteome</keyword>
<dbReference type="InterPro" id="IPR016135">
    <property type="entry name" value="UBQ-conjugating_enzyme/RWD"/>
</dbReference>
<dbReference type="SUPFAM" id="SSF54495">
    <property type="entry name" value="UBC-like"/>
    <property type="match status" value="1"/>
</dbReference>
<comment type="caution">
    <text evidence="3">The sequence shown here is derived from an EMBL/GenBank/DDBJ whole genome shotgun (WGS) entry which is preliminary data.</text>
</comment>
<protein>
    <submittedName>
        <fullName evidence="3">RWD domain-containing protein 1</fullName>
    </submittedName>
</protein>
<dbReference type="OrthoDB" id="277175at2759"/>
<evidence type="ECO:0000313" key="4">
    <source>
        <dbReference type="Proteomes" id="UP001153069"/>
    </source>
</evidence>
<reference evidence="3" key="1">
    <citation type="submission" date="2020-06" db="EMBL/GenBank/DDBJ databases">
        <authorList>
            <consortium name="Plant Systems Biology data submission"/>
        </authorList>
    </citation>
    <scope>NUCLEOTIDE SEQUENCE</scope>
    <source>
        <strain evidence="3">D6</strain>
    </source>
</reference>
<feature type="domain" description="RWD" evidence="2">
    <location>
        <begin position="10"/>
        <end position="120"/>
    </location>
</feature>
<feature type="compositionally biased region" description="Basic and acidic residues" evidence="1">
    <location>
        <begin position="137"/>
        <end position="147"/>
    </location>
</feature>
<dbReference type="Pfam" id="PF05773">
    <property type="entry name" value="RWD"/>
    <property type="match status" value="1"/>
</dbReference>
<dbReference type="GO" id="GO:0033554">
    <property type="term" value="P:cellular response to stress"/>
    <property type="evidence" value="ECO:0007669"/>
    <property type="project" value="UniProtKB-ARBA"/>
</dbReference>
<dbReference type="FunFam" id="3.10.110.10:FF:000050">
    <property type="entry name" value="eIF-2-alpha kinase GCN2"/>
    <property type="match status" value="1"/>
</dbReference>
<dbReference type="CDD" id="cd23823">
    <property type="entry name" value="RWD_GCN2"/>
    <property type="match status" value="1"/>
</dbReference>
<feature type="compositionally biased region" description="Low complexity" evidence="1">
    <location>
        <begin position="245"/>
        <end position="254"/>
    </location>
</feature>
<accession>A0A9N8DKW3</accession>
<dbReference type="Gene3D" id="3.10.110.10">
    <property type="entry name" value="Ubiquitin Conjugating Enzyme"/>
    <property type="match status" value="1"/>
</dbReference>
<evidence type="ECO:0000256" key="1">
    <source>
        <dbReference type="SAM" id="MobiDB-lite"/>
    </source>
</evidence>
<feature type="compositionally biased region" description="Basic and acidic residues" evidence="1">
    <location>
        <begin position="157"/>
        <end position="173"/>
    </location>
</feature>
<feature type="compositionally biased region" description="Acidic residues" evidence="1">
    <location>
        <begin position="257"/>
        <end position="300"/>
    </location>
</feature>
<dbReference type="EMBL" id="CAICTM010000112">
    <property type="protein sequence ID" value="CAB9501604.1"/>
    <property type="molecule type" value="Genomic_DNA"/>
</dbReference>